<reference evidence="1 2" key="1">
    <citation type="journal article" date="2014" name="Genome Announc.">
        <title>Genome Sequence of the Microsporidian Species Nematocida sp1 Strain ERTm6 (ATCC PRA-372).</title>
        <authorList>
            <person name="Bakowski M.A."/>
            <person name="Priest M."/>
            <person name="Young S."/>
            <person name="Cuomo C.A."/>
            <person name="Troemel E.R."/>
        </authorList>
    </citation>
    <scope>NUCLEOTIDE SEQUENCE [LARGE SCALE GENOMIC DNA]</scope>
    <source>
        <strain evidence="1 2">ERTm6</strain>
    </source>
</reference>
<dbReference type="GeneID" id="77676573"/>
<organism evidence="1 2">
    <name type="scientific">Nematocida ausubeli (strain ATCC PRA-371 / ERTm2)</name>
    <name type="common">Nematode killer fungus</name>
    <dbReference type="NCBI Taxonomy" id="1913371"/>
    <lineage>
        <taxon>Eukaryota</taxon>
        <taxon>Fungi</taxon>
        <taxon>Fungi incertae sedis</taxon>
        <taxon>Microsporidia</taxon>
        <taxon>Nematocida</taxon>
    </lineage>
</organism>
<gene>
    <name evidence="1" type="ORF">NESG_01600</name>
</gene>
<dbReference type="RefSeq" id="XP_052904177.1">
    <property type="nucleotide sequence ID" value="XM_053049227.1"/>
</dbReference>
<protein>
    <submittedName>
        <fullName evidence="1">Uncharacterized protein</fullName>
    </submittedName>
</protein>
<dbReference type="HOGENOM" id="CLU_752462_0_0_1"/>
<name>A0A086J0F4_NEMA1</name>
<evidence type="ECO:0000313" key="1">
    <source>
        <dbReference type="EMBL" id="KFG25622.1"/>
    </source>
</evidence>
<evidence type="ECO:0000313" key="2">
    <source>
        <dbReference type="Proteomes" id="UP000054524"/>
    </source>
</evidence>
<dbReference type="AlphaFoldDB" id="A0A086J0F4"/>
<proteinExistence type="predicted"/>
<accession>A0A086J0F4</accession>
<keyword evidence="2" id="KW-1185">Reference proteome</keyword>
<dbReference type="EMBL" id="AKIJ01000004">
    <property type="protein sequence ID" value="KFG25622.1"/>
    <property type="molecule type" value="Genomic_DNA"/>
</dbReference>
<comment type="caution">
    <text evidence="1">The sequence shown here is derived from an EMBL/GenBank/DDBJ whole genome shotgun (WGS) entry which is preliminary data.</text>
</comment>
<dbReference type="Proteomes" id="UP000054524">
    <property type="component" value="Unassembled WGS sequence"/>
</dbReference>
<sequence>MLFQPAAHEKDKCTTYKEIISNSKSNSPENYIFEGTKLDISKSLLNRSVITVSNTDKGLSMNYTMKNISKLFSASLFGDGSVLGKILPSDGTGLSLTYMHGTSNRYFDIGYTKTFKNYSFALSAVNPDLEIPAVNFSAKEMHPRAVLGRIKELFTAENISGLMKEGLQDTKIAEKLKRKVSEVHKIVNGGIFSIASVARIYPTMHIGHETIISFAKDSKIPGGETKTVSSIFGQYSAEIASTCIISKAFNTWRVLGLYHTIGPAGALIEKSLDESVSLHGEVSFDWRNILKRKEKESKMENILQSLGASIGTTIYGDGNTTRVSAGSNGTVSVSSDISVGDGAALNLSGQISSNGPVLGIGFTFTS</sequence>